<evidence type="ECO:0000256" key="8">
    <source>
        <dbReference type="SAM" id="Phobius"/>
    </source>
</evidence>
<keyword evidence="3" id="KW-1003">Cell membrane</keyword>
<reference evidence="10 11" key="1">
    <citation type="submission" date="2024-06" db="EMBL/GenBank/DDBJ databases">
        <title>Draft genome sequence of Helicobacter trogontum NHP16-4001.</title>
        <authorList>
            <person name="Rimbara E."/>
            <person name="Suzuki M."/>
        </authorList>
    </citation>
    <scope>NUCLEOTIDE SEQUENCE [LARGE SCALE GENOMIC DNA]</scope>
    <source>
        <strain evidence="10 11">NHP16-4001</strain>
    </source>
</reference>
<evidence type="ECO:0000313" key="10">
    <source>
        <dbReference type="EMBL" id="GAB0172673.1"/>
    </source>
</evidence>
<dbReference type="InterPro" id="IPR051084">
    <property type="entry name" value="H+-coupled_symporters"/>
</dbReference>
<proteinExistence type="predicted"/>
<dbReference type="PANTHER" id="PTHR43528">
    <property type="entry name" value="ALPHA-KETOGLUTARATE PERMEASE"/>
    <property type="match status" value="1"/>
</dbReference>
<dbReference type="InterPro" id="IPR005828">
    <property type="entry name" value="MFS_sugar_transport-like"/>
</dbReference>
<dbReference type="Proteomes" id="UP001562457">
    <property type="component" value="Unassembled WGS sequence"/>
</dbReference>
<sequence>MQQQLTKDLTKAQRIRSILAASSGNFVEWFDFYIYVSLASYFTHHFFDSGDETSNLIKSFGVFALGFFMRPIGSLIFGSLADKVGRQKVMVYAIILMSIGNFFNCINTHKGTNWNLGTSTTSVCTMFAGVISRWRGWISRYLYI</sequence>
<dbReference type="PANTHER" id="PTHR43528:SF1">
    <property type="entry name" value="ALPHA-KETOGLUTARATE PERMEASE"/>
    <property type="match status" value="1"/>
</dbReference>
<feature type="domain" description="Major facilitator superfamily (MFS) profile" evidence="9">
    <location>
        <begin position="17"/>
        <end position="144"/>
    </location>
</feature>
<evidence type="ECO:0000259" key="9">
    <source>
        <dbReference type="PROSITE" id="PS50850"/>
    </source>
</evidence>
<dbReference type="Gene3D" id="1.20.1250.20">
    <property type="entry name" value="MFS general substrate transporter like domains"/>
    <property type="match status" value="1"/>
</dbReference>
<dbReference type="Pfam" id="PF00083">
    <property type="entry name" value="Sugar_tr"/>
    <property type="match status" value="1"/>
</dbReference>
<comment type="subcellular location">
    <subcellularLocation>
        <location evidence="1">Cell membrane</location>
        <topology evidence="1">Multi-pass membrane protein</topology>
    </subcellularLocation>
</comment>
<dbReference type="InterPro" id="IPR020846">
    <property type="entry name" value="MFS_dom"/>
</dbReference>
<feature type="transmembrane region" description="Helical" evidence="8">
    <location>
        <begin position="18"/>
        <end position="36"/>
    </location>
</feature>
<keyword evidence="6 8" id="KW-1133">Transmembrane helix</keyword>
<comment type="caution">
    <text evidence="10">The sequence shown here is derived from an EMBL/GenBank/DDBJ whole genome shotgun (WGS) entry which is preliminary data.</text>
</comment>
<dbReference type="EMBL" id="BAAFHN010000011">
    <property type="protein sequence ID" value="GAB0172673.1"/>
    <property type="molecule type" value="Genomic_DNA"/>
</dbReference>
<keyword evidence="2" id="KW-0813">Transport</keyword>
<keyword evidence="5" id="KW-0769">Symport</keyword>
<dbReference type="PROSITE" id="PS50850">
    <property type="entry name" value="MFS"/>
    <property type="match status" value="1"/>
</dbReference>
<protein>
    <recommendedName>
        <fullName evidence="9">Major facilitator superfamily (MFS) profile domain-containing protein</fullName>
    </recommendedName>
</protein>
<feature type="transmembrane region" description="Helical" evidence="8">
    <location>
        <begin position="56"/>
        <end position="77"/>
    </location>
</feature>
<accession>A0ABQ0D2W8</accession>
<keyword evidence="11" id="KW-1185">Reference proteome</keyword>
<evidence type="ECO:0000256" key="6">
    <source>
        <dbReference type="ARBA" id="ARBA00022989"/>
    </source>
</evidence>
<dbReference type="RefSeq" id="WP_369607255.1">
    <property type="nucleotide sequence ID" value="NZ_BAAFHN010000011.1"/>
</dbReference>
<name>A0ABQ0D2W8_9HELI</name>
<evidence type="ECO:0000256" key="2">
    <source>
        <dbReference type="ARBA" id="ARBA00022448"/>
    </source>
</evidence>
<evidence type="ECO:0000256" key="1">
    <source>
        <dbReference type="ARBA" id="ARBA00004651"/>
    </source>
</evidence>
<keyword evidence="7 8" id="KW-0472">Membrane</keyword>
<dbReference type="InterPro" id="IPR036259">
    <property type="entry name" value="MFS_trans_sf"/>
</dbReference>
<evidence type="ECO:0000313" key="11">
    <source>
        <dbReference type="Proteomes" id="UP001562457"/>
    </source>
</evidence>
<evidence type="ECO:0000256" key="7">
    <source>
        <dbReference type="ARBA" id="ARBA00023136"/>
    </source>
</evidence>
<evidence type="ECO:0000256" key="3">
    <source>
        <dbReference type="ARBA" id="ARBA00022475"/>
    </source>
</evidence>
<gene>
    <name evidence="10" type="ORF">NHP164001_06870</name>
</gene>
<evidence type="ECO:0000256" key="4">
    <source>
        <dbReference type="ARBA" id="ARBA00022692"/>
    </source>
</evidence>
<keyword evidence="4 8" id="KW-0812">Transmembrane</keyword>
<organism evidence="10 11">
    <name type="scientific">Helicobacter trogontum</name>
    <dbReference type="NCBI Taxonomy" id="50960"/>
    <lineage>
        <taxon>Bacteria</taxon>
        <taxon>Pseudomonadati</taxon>
        <taxon>Campylobacterota</taxon>
        <taxon>Epsilonproteobacteria</taxon>
        <taxon>Campylobacterales</taxon>
        <taxon>Helicobacteraceae</taxon>
        <taxon>Helicobacter</taxon>
    </lineage>
</organism>
<evidence type="ECO:0000256" key="5">
    <source>
        <dbReference type="ARBA" id="ARBA00022847"/>
    </source>
</evidence>
<dbReference type="SUPFAM" id="SSF103473">
    <property type="entry name" value="MFS general substrate transporter"/>
    <property type="match status" value="1"/>
</dbReference>